<proteinExistence type="predicted"/>
<evidence type="ECO:0000313" key="1">
    <source>
        <dbReference type="EMBL" id="KTD17242.1"/>
    </source>
</evidence>
<evidence type="ECO:0000313" key="2">
    <source>
        <dbReference type="Proteomes" id="UP000055035"/>
    </source>
</evidence>
<sequence length="147" mass="16671">MTNTGRIFAITALYWIISNTYAITVVESTYWKCTVSDAENRQWPGQADYQVSAINRALENCKRESKVPKTCKAAKEACEMIVNGVTTRPMWRCLALDQAAVPWFSNIYDHGDDAAMAAKAYCQANSTLPETCYVYLFNCRNLNIRNF</sequence>
<dbReference type="AlphaFoldDB" id="A0A0W0VAU3"/>
<dbReference type="PATRIC" id="fig|456.5.peg.1655"/>
<name>A0A0W0VAU3_9GAMM</name>
<dbReference type="STRING" id="456.Ljor_1548"/>
<keyword evidence="2" id="KW-1185">Reference proteome</keyword>
<dbReference type="RefSeq" id="WP_064108404.1">
    <property type="nucleotide sequence ID" value="NZ_LNYJ01000011.1"/>
</dbReference>
<dbReference type="Proteomes" id="UP000055035">
    <property type="component" value="Unassembled WGS sequence"/>
</dbReference>
<gene>
    <name evidence="1" type="ORF">Ljor_1548</name>
</gene>
<comment type="caution">
    <text evidence="1">The sequence shown here is derived from an EMBL/GenBank/DDBJ whole genome shotgun (WGS) entry which is preliminary data.</text>
</comment>
<evidence type="ECO:0008006" key="3">
    <source>
        <dbReference type="Google" id="ProtNLM"/>
    </source>
</evidence>
<accession>A0A0W0VAU3</accession>
<dbReference type="EMBL" id="LNYJ01000011">
    <property type="protein sequence ID" value="KTD17242.1"/>
    <property type="molecule type" value="Genomic_DNA"/>
</dbReference>
<organism evidence="1 2">
    <name type="scientific">Legionella jordanis</name>
    <dbReference type="NCBI Taxonomy" id="456"/>
    <lineage>
        <taxon>Bacteria</taxon>
        <taxon>Pseudomonadati</taxon>
        <taxon>Pseudomonadota</taxon>
        <taxon>Gammaproteobacteria</taxon>
        <taxon>Legionellales</taxon>
        <taxon>Legionellaceae</taxon>
        <taxon>Legionella</taxon>
    </lineage>
</organism>
<protein>
    <recommendedName>
        <fullName evidence="3">DUF4189 domain-containing protein</fullName>
    </recommendedName>
</protein>
<reference evidence="1 2" key="1">
    <citation type="submission" date="2015-11" db="EMBL/GenBank/DDBJ databases">
        <title>Genomic analysis of 38 Legionella species identifies large and diverse effector repertoires.</title>
        <authorList>
            <person name="Burstein D."/>
            <person name="Amaro F."/>
            <person name="Zusman T."/>
            <person name="Lifshitz Z."/>
            <person name="Cohen O."/>
            <person name="Gilbert J.A."/>
            <person name="Pupko T."/>
            <person name="Shuman H.A."/>
            <person name="Segal G."/>
        </authorList>
    </citation>
    <scope>NUCLEOTIDE SEQUENCE [LARGE SCALE GENOMIC DNA]</scope>
    <source>
        <strain evidence="1 2">BL-540</strain>
    </source>
</reference>